<comment type="caution">
    <text evidence="1">The sequence shown here is derived from an EMBL/GenBank/DDBJ whole genome shotgun (WGS) entry which is preliminary data.</text>
</comment>
<proteinExistence type="predicted"/>
<evidence type="ECO:0000313" key="1">
    <source>
        <dbReference type="EMBL" id="KKN15102.1"/>
    </source>
</evidence>
<accession>A0A0F9NSX9</accession>
<sequence length="136" mass="14916">MARYSRRRGPAVDFEMTDVFTLIPGMVIERSYGRGILLITGHVRLKNTTVAVAVANLKLQFDRVFISVQYLVQSVGVNENAVISFSFLQAIDPGVHTIELFALGVVAVGDRVLVGGSELIVIELPAWDQDDDIVTL</sequence>
<protein>
    <submittedName>
        <fullName evidence="1">Uncharacterized protein</fullName>
    </submittedName>
</protein>
<dbReference type="EMBL" id="LAZR01003746">
    <property type="protein sequence ID" value="KKN15102.1"/>
    <property type="molecule type" value="Genomic_DNA"/>
</dbReference>
<organism evidence="1">
    <name type="scientific">marine sediment metagenome</name>
    <dbReference type="NCBI Taxonomy" id="412755"/>
    <lineage>
        <taxon>unclassified sequences</taxon>
        <taxon>metagenomes</taxon>
        <taxon>ecological metagenomes</taxon>
    </lineage>
</organism>
<dbReference type="AlphaFoldDB" id="A0A0F9NSX9"/>
<name>A0A0F9NSX9_9ZZZZ</name>
<gene>
    <name evidence="1" type="ORF">LCGC14_0989510</name>
</gene>
<reference evidence="1" key="1">
    <citation type="journal article" date="2015" name="Nature">
        <title>Complex archaea that bridge the gap between prokaryotes and eukaryotes.</title>
        <authorList>
            <person name="Spang A."/>
            <person name="Saw J.H."/>
            <person name="Jorgensen S.L."/>
            <person name="Zaremba-Niedzwiedzka K."/>
            <person name="Martijn J."/>
            <person name="Lind A.E."/>
            <person name="van Eijk R."/>
            <person name="Schleper C."/>
            <person name="Guy L."/>
            <person name="Ettema T.J."/>
        </authorList>
    </citation>
    <scope>NUCLEOTIDE SEQUENCE</scope>
</reference>